<dbReference type="KEGG" id="pvt:110079372"/>
<reference evidence="3" key="1">
    <citation type="submission" date="2025-05" db="UniProtKB">
        <authorList>
            <consortium name="RefSeq"/>
        </authorList>
    </citation>
    <scope>NUCLEOTIDE SEQUENCE [LARGE SCALE GENOMIC DNA]</scope>
</reference>
<dbReference type="PANTHER" id="PTHR48035">
    <property type="entry name" value="HETEROGENEOUS NUCLEAR RIBONUCLEOPROTEIN 1"/>
    <property type="match status" value="1"/>
</dbReference>
<evidence type="ECO:0000259" key="2">
    <source>
        <dbReference type="PROSITE" id="PS50102"/>
    </source>
</evidence>
<accession>A0A6J0TR68</accession>
<dbReference type="FunCoup" id="A0A6J0TR68">
    <property type="interactions" value="671"/>
</dbReference>
<dbReference type="Proteomes" id="UP001652642">
    <property type="component" value="Chromosome 1"/>
</dbReference>
<dbReference type="CTD" id="81892"/>
<evidence type="ECO:0000313" key="4">
    <source>
        <dbReference type="RefSeq" id="XP_020650033.2"/>
    </source>
</evidence>
<protein>
    <submittedName>
        <fullName evidence="4">SRA stem-loop-interacting RNA-binding protein, mitochondrial</fullName>
    </submittedName>
</protein>
<reference evidence="4" key="2">
    <citation type="submission" date="2025-08" db="UniProtKB">
        <authorList>
            <consortium name="RefSeq"/>
        </authorList>
    </citation>
    <scope>IDENTIFICATION</scope>
</reference>
<proteinExistence type="predicted"/>
<dbReference type="InterPro" id="IPR035979">
    <property type="entry name" value="RBD_domain_sf"/>
</dbReference>
<dbReference type="InParanoid" id="A0A6J0TR68"/>
<feature type="domain" description="RRM" evidence="2">
    <location>
        <begin position="11"/>
        <end position="98"/>
    </location>
</feature>
<dbReference type="SUPFAM" id="SSF54928">
    <property type="entry name" value="RNA-binding domain, RBD"/>
    <property type="match status" value="1"/>
</dbReference>
<name>A0A6J0TR68_9SAUR</name>
<dbReference type="GeneID" id="110079372"/>
<organism evidence="3 4">
    <name type="scientific">Pogona vitticeps</name>
    <name type="common">central bearded dragon</name>
    <dbReference type="NCBI Taxonomy" id="103695"/>
    <lineage>
        <taxon>Eukaryota</taxon>
        <taxon>Metazoa</taxon>
        <taxon>Chordata</taxon>
        <taxon>Craniata</taxon>
        <taxon>Vertebrata</taxon>
        <taxon>Euteleostomi</taxon>
        <taxon>Lepidosauria</taxon>
        <taxon>Squamata</taxon>
        <taxon>Bifurcata</taxon>
        <taxon>Unidentata</taxon>
        <taxon>Episquamata</taxon>
        <taxon>Toxicofera</taxon>
        <taxon>Iguania</taxon>
        <taxon>Acrodonta</taxon>
        <taxon>Agamidae</taxon>
        <taxon>Amphibolurinae</taxon>
        <taxon>Pogona</taxon>
    </lineage>
</organism>
<dbReference type="OrthoDB" id="6159137at2759"/>
<dbReference type="Gene3D" id="3.30.70.330">
    <property type="match status" value="1"/>
</dbReference>
<keyword evidence="3" id="KW-1185">Reference proteome</keyword>
<dbReference type="GO" id="GO:0003723">
    <property type="term" value="F:RNA binding"/>
    <property type="evidence" value="ECO:0007669"/>
    <property type="project" value="UniProtKB-UniRule"/>
</dbReference>
<dbReference type="RefSeq" id="XP_020650033.2">
    <property type="nucleotide sequence ID" value="XM_020794374.2"/>
</dbReference>
<evidence type="ECO:0000313" key="3">
    <source>
        <dbReference type="Proteomes" id="UP001652642"/>
    </source>
</evidence>
<evidence type="ECO:0000256" key="1">
    <source>
        <dbReference type="PROSITE-ProRule" id="PRU00176"/>
    </source>
</evidence>
<dbReference type="InterPro" id="IPR000504">
    <property type="entry name" value="RRM_dom"/>
</dbReference>
<dbReference type="PANTHER" id="PTHR48035:SF2">
    <property type="entry name" value="RNA-BINDING REGION RNP-1 DOMAIN-CONTAINING PROTEIN"/>
    <property type="match status" value="1"/>
</dbReference>
<dbReference type="Pfam" id="PF00076">
    <property type="entry name" value="RRM_1"/>
    <property type="match status" value="1"/>
</dbReference>
<dbReference type="InterPro" id="IPR053260">
    <property type="entry name" value="hnRNP"/>
</dbReference>
<sequence length="104" mass="11725">MAAGGMSQKAFKIFVRRLPWTVGPNEIKTYFAQFGAVKNYFLPFDKKTGFHKGVCWVGFVTEEGVENALQKKSHILEGAKINVDISKGRAFSGEYMDRRKNDTS</sequence>
<dbReference type="InterPro" id="IPR012677">
    <property type="entry name" value="Nucleotide-bd_a/b_plait_sf"/>
</dbReference>
<dbReference type="PROSITE" id="PS50102">
    <property type="entry name" value="RRM"/>
    <property type="match status" value="1"/>
</dbReference>
<dbReference type="SMART" id="SM00360">
    <property type="entry name" value="RRM"/>
    <property type="match status" value="1"/>
</dbReference>
<dbReference type="AlphaFoldDB" id="A0A6J0TR68"/>
<gene>
    <name evidence="4" type="primary">SLIRP</name>
</gene>
<keyword evidence="1" id="KW-0694">RNA-binding</keyword>